<feature type="region of interest" description="Disordered" evidence="1">
    <location>
        <begin position="36"/>
        <end position="113"/>
    </location>
</feature>
<proteinExistence type="predicted"/>
<dbReference type="AlphaFoldDB" id="A0A0N5B6Z7"/>
<feature type="compositionally biased region" description="Polar residues" evidence="1">
    <location>
        <begin position="60"/>
        <end position="78"/>
    </location>
</feature>
<keyword evidence="3" id="KW-1185">Reference proteome</keyword>
<evidence type="ECO:0000256" key="1">
    <source>
        <dbReference type="SAM" id="MobiDB-lite"/>
    </source>
</evidence>
<evidence type="ECO:0000313" key="3">
    <source>
        <dbReference type="Proteomes" id="UP000046392"/>
    </source>
</evidence>
<evidence type="ECO:0000256" key="2">
    <source>
        <dbReference type="SAM" id="Phobius"/>
    </source>
</evidence>
<protein>
    <submittedName>
        <fullName evidence="4">Secreted protein</fullName>
    </submittedName>
</protein>
<accession>A0A0N5B6Z7</accession>
<dbReference type="Proteomes" id="UP000046392">
    <property type="component" value="Unplaced"/>
</dbReference>
<reference evidence="4" key="1">
    <citation type="submission" date="2017-02" db="UniProtKB">
        <authorList>
            <consortium name="WormBaseParasite"/>
        </authorList>
    </citation>
    <scope>IDENTIFICATION</scope>
</reference>
<feature type="compositionally biased region" description="Basic residues" evidence="1">
    <location>
        <begin position="80"/>
        <end position="92"/>
    </location>
</feature>
<keyword evidence="2" id="KW-0812">Transmembrane</keyword>
<sequence>MIFSIQIKQYIIFLISLIELVKFTLPYGILRRGRKWGNPISGGRRTTPSGEILRIKFTLPNESPSRGRNAQNLVSGTNRSHSRSRSSSRSRSKSVNESRQRKNSVAQFREYRSRHNRRLQSALRGRQSYYRIAYH</sequence>
<keyword evidence="2" id="KW-0472">Membrane</keyword>
<organism evidence="3 4">
    <name type="scientific">Strongyloides papillosus</name>
    <name type="common">Intestinal threadworm</name>
    <dbReference type="NCBI Taxonomy" id="174720"/>
    <lineage>
        <taxon>Eukaryota</taxon>
        <taxon>Metazoa</taxon>
        <taxon>Ecdysozoa</taxon>
        <taxon>Nematoda</taxon>
        <taxon>Chromadorea</taxon>
        <taxon>Rhabditida</taxon>
        <taxon>Tylenchina</taxon>
        <taxon>Panagrolaimomorpha</taxon>
        <taxon>Strongyloidoidea</taxon>
        <taxon>Strongyloididae</taxon>
        <taxon>Strongyloides</taxon>
    </lineage>
</organism>
<keyword evidence="2" id="KW-1133">Transmembrane helix</keyword>
<evidence type="ECO:0000313" key="4">
    <source>
        <dbReference type="WBParaSite" id="SPAL_0000183314.1"/>
    </source>
</evidence>
<dbReference type="WBParaSite" id="SPAL_0000183314.1">
    <property type="protein sequence ID" value="SPAL_0000183314.1"/>
    <property type="gene ID" value="SPAL_0000183314"/>
</dbReference>
<name>A0A0N5B6Z7_STREA</name>
<feature type="transmembrane region" description="Helical" evidence="2">
    <location>
        <begin position="12"/>
        <end position="30"/>
    </location>
</feature>